<protein>
    <submittedName>
        <fullName evidence="1">Uncharacterized protein</fullName>
    </submittedName>
</protein>
<evidence type="ECO:0000313" key="1">
    <source>
        <dbReference type="EMBL" id="KYD31948.1"/>
    </source>
</evidence>
<dbReference type="EMBL" id="LQYW01000029">
    <property type="protein sequence ID" value="KYD31948.1"/>
    <property type="molecule type" value="Genomic_DNA"/>
</dbReference>
<accession>A0A150N5I5</accession>
<gene>
    <name evidence="1" type="ORF">B4110_2981</name>
</gene>
<proteinExistence type="predicted"/>
<comment type="caution">
    <text evidence="1">The sequence shown here is derived from an EMBL/GenBank/DDBJ whole genome shotgun (WGS) entry which is preliminary data.</text>
</comment>
<evidence type="ECO:0000313" key="2">
    <source>
        <dbReference type="Proteomes" id="UP000075324"/>
    </source>
</evidence>
<dbReference type="AlphaFoldDB" id="A0A150N5I5"/>
<dbReference type="Proteomes" id="UP000075324">
    <property type="component" value="Unassembled WGS sequence"/>
</dbReference>
<dbReference type="RefSeq" id="WP_062677555.1">
    <property type="nucleotide sequence ID" value="NZ_LQYW01000029.1"/>
</dbReference>
<dbReference type="PATRIC" id="fig|153151.4.peg.1694"/>
<sequence length="66" mass="7737">MKKDSLIKALKEEVKRSNPITFPICVDSFTNLWQYEFGSLDDLPPEVERLISYRIMELGLMDDDEI</sequence>
<name>A0A150N5I5_9BACL</name>
<organism evidence="1 2">
    <name type="scientific">Parageobacillus toebii</name>
    <dbReference type="NCBI Taxonomy" id="153151"/>
    <lineage>
        <taxon>Bacteria</taxon>
        <taxon>Bacillati</taxon>
        <taxon>Bacillota</taxon>
        <taxon>Bacilli</taxon>
        <taxon>Bacillales</taxon>
        <taxon>Anoxybacillaceae</taxon>
        <taxon>Parageobacillus</taxon>
    </lineage>
</organism>
<reference evidence="1 2" key="1">
    <citation type="submission" date="2016-01" db="EMBL/GenBank/DDBJ databases">
        <title>Draft Genome Sequences of Seven Thermophilic Sporeformers Isolated from Foods.</title>
        <authorList>
            <person name="Berendsen E.M."/>
            <person name="Wells-Bennik M.H."/>
            <person name="Krawcyk A.O."/>
            <person name="De Jong A."/>
            <person name="Holsappel S."/>
            <person name="Eijlander R.T."/>
            <person name="Kuipers O.P."/>
        </authorList>
    </citation>
    <scope>NUCLEOTIDE SEQUENCE [LARGE SCALE GENOMIC DNA]</scope>
    <source>
        <strain evidence="1 2">B4110</strain>
    </source>
</reference>